<feature type="domain" description="Sigma-54 factor interaction" evidence="1">
    <location>
        <begin position="1"/>
        <end position="42"/>
    </location>
</feature>
<dbReference type="InterPro" id="IPR002078">
    <property type="entry name" value="Sigma_54_int"/>
</dbReference>
<gene>
    <name evidence="2" type="ORF">BSU04_14310</name>
</gene>
<dbReference type="AlphaFoldDB" id="A0A226X4M3"/>
<protein>
    <recommendedName>
        <fullName evidence="1">Sigma-54 factor interaction domain-containing protein</fullName>
    </recommendedName>
</protein>
<organism evidence="2 3">
    <name type="scientific">Caballeronia sordidicola</name>
    <name type="common">Burkholderia sordidicola</name>
    <dbReference type="NCBI Taxonomy" id="196367"/>
    <lineage>
        <taxon>Bacteria</taxon>
        <taxon>Pseudomonadati</taxon>
        <taxon>Pseudomonadota</taxon>
        <taxon>Betaproteobacteria</taxon>
        <taxon>Burkholderiales</taxon>
        <taxon>Burkholderiaceae</taxon>
        <taxon>Caballeronia</taxon>
    </lineage>
</organism>
<reference evidence="3" key="1">
    <citation type="submission" date="2017-01" db="EMBL/GenBank/DDBJ databases">
        <title>Genome Analysis of Deinococcus marmoris KOPRI26562.</title>
        <authorList>
            <person name="Kim J.H."/>
            <person name="Oh H.-M."/>
        </authorList>
    </citation>
    <scope>NUCLEOTIDE SEQUENCE [LARGE SCALE GENOMIC DNA]</scope>
    <source>
        <strain evidence="3">PAMC 26633</strain>
    </source>
</reference>
<dbReference type="PROSITE" id="PS50045">
    <property type="entry name" value="SIGMA54_INTERACT_4"/>
    <property type="match status" value="1"/>
</dbReference>
<dbReference type="Proteomes" id="UP000214720">
    <property type="component" value="Unassembled WGS sequence"/>
</dbReference>
<sequence>MIAATHQALTDGIQVGTFRADPSYRLNILNIALPPLRSARAT</sequence>
<evidence type="ECO:0000259" key="1">
    <source>
        <dbReference type="PROSITE" id="PS50045"/>
    </source>
</evidence>
<evidence type="ECO:0000313" key="3">
    <source>
        <dbReference type="Proteomes" id="UP000214720"/>
    </source>
</evidence>
<name>A0A226X4M3_CABSO</name>
<dbReference type="GO" id="GO:0005524">
    <property type="term" value="F:ATP binding"/>
    <property type="evidence" value="ECO:0007669"/>
    <property type="project" value="InterPro"/>
</dbReference>
<dbReference type="InterPro" id="IPR027417">
    <property type="entry name" value="P-loop_NTPase"/>
</dbReference>
<proteinExistence type="predicted"/>
<comment type="caution">
    <text evidence="2">The sequence shown here is derived from an EMBL/GenBank/DDBJ whole genome shotgun (WGS) entry which is preliminary data.</text>
</comment>
<accession>A0A226X4M3</accession>
<dbReference type="Gene3D" id="3.40.50.300">
    <property type="entry name" value="P-loop containing nucleotide triphosphate hydrolases"/>
    <property type="match status" value="1"/>
</dbReference>
<dbReference type="EMBL" id="MTHB01000087">
    <property type="protein sequence ID" value="OXC77950.1"/>
    <property type="molecule type" value="Genomic_DNA"/>
</dbReference>
<evidence type="ECO:0000313" key="2">
    <source>
        <dbReference type="EMBL" id="OXC77950.1"/>
    </source>
</evidence>
<dbReference type="GO" id="GO:0006355">
    <property type="term" value="P:regulation of DNA-templated transcription"/>
    <property type="evidence" value="ECO:0007669"/>
    <property type="project" value="InterPro"/>
</dbReference>